<dbReference type="Proteomes" id="UP001642484">
    <property type="component" value="Unassembled WGS sequence"/>
</dbReference>
<dbReference type="InterPro" id="IPR000408">
    <property type="entry name" value="Reg_chr_condens"/>
</dbReference>
<reference evidence="2 4" key="1">
    <citation type="submission" date="2024-02" db="EMBL/GenBank/DDBJ databases">
        <authorList>
            <person name="Chen Y."/>
            <person name="Shah S."/>
            <person name="Dougan E. K."/>
            <person name="Thang M."/>
            <person name="Chan C."/>
        </authorList>
    </citation>
    <scope>NUCLEOTIDE SEQUENCE [LARGE SCALE GENOMIC DNA]</scope>
</reference>
<feature type="region of interest" description="Disordered" evidence="1">
    <location>
        <begin position="541"/>
        <end position="593"/>
    </location>
</feature>
<gene>
    <name evidence="2" type="ORF">CCMP2556_LOCUS38980</name>
    <name evidence="3" type="ORF">CCMP2556_LOCUS39022</name>
</gene>
<name>A0ABP0PTN7_9DINO</name>
<feature type="compositionally biased region" description="Basic residues" evidence="1">
    <location>
        <begin position="583"/>
        <end position="593"/>
    </location>
</feature>
<feature type="region of interest" description="Disordered" evidence="1">
    <location>
        <begin position="19"/>
        <end position="64"/>
    </location>
</feature>
<evidence type="ECO:0008006" key="5">
    <source>
        <dbReference type="Google" id="ProtNLM"/>
    </source>
</evidence>
<evidence type="ECO:0000313" key="4">
    <source>
        <dbReference type="Proteomes" id="UP001642484"/>
    </source>
</evidence>
<dbReference type="EMBL" id="CAXAMN010023629">
    <property type="protein sequence ID" value="CAK9079223.1"/>
    <property type="molecule type" value="Genomic_DNA"/>
</dbReference>
<feature type="compositionally biased region" description="Polar residues" evidence="1">
    <location>
        <begin position="124"/>
        <end position="133"/>
    </location>
</feature>
<evidence type="ECO:0000313" key="2">
    <source>
        <dbReference type="EMBL" id="CAK9079111.1"/>
    </source>
</evidence>
<dbReference type="PROSITE" id="PS00626">
    <property type="entry name" value="RCC1_2"/>
    <property type="match status" value="1"/>
</dbReference>
<accession>A0ABP0PTN7</accession>
<feature type="region of interest" description="Disordered" evidence="1">
    <location>
        <begin position="106"/>
        <end position="158"/>
    </location>
</feature>
<comment type="caution">
    <text evidence="2">The sequence shown here is derived from an EMBL/GenBank/DDBJ whole genome shotgun (WGS) entry which is preliminary data.</text>
</comment>
<dbReference type="EMBL" id="CAXAMN010023618">
    <property type="protein sequence ID" value="CAK9079111.1"/>
    <property type="molecule type" value="Genomic_DNA"/>
</dbReference>
<evidence type="ECO:0000256" key="1">
    <source>
        <dbReference type="SAM" id="MobiDB-lite"/>
    </source>
</evidence>
<keyword evidence="4" id="KW-1185">Reference proteome</keyword>
<evidence type="ECO:0000313" key="3">
    <source>
        <dbReference type="EMBL" id="CAK9079223.1"/>
    </source>
</evidence>
<organism evidence="2 4">
    <name type="scientific">Durusdinium trenchii</name>
    <dbReference type="NCBI Taxonomy" id="1381693"/>
    <lineage>
        <taxon>Eukaryota</taxon>
        <taxon>Sar</taxon>
        <taxon>Alveolata</taxon>
        <taxon>Dinophyceae</taxon>
        <taxon>Suessiales</taxon>
        <taxon>Symbiodiniaceae</taxon>
        <taxon>Durusdinium</taxon>
    </lineage>
</organism>
<protein>
    <recommendedName>
        <fullName evidence="5">F-box domain-containing protein</fullName>
    </recommendedName>
</protein>
<sequence>MFRLSVWLLGRDPQLRPRALPSMRLDSKKDVPEASLGSAPSQTHKDPRSEQVRPQTPVKAKTARGRPCLDALVMAARAAAATTLAGVPSTSGDLLPVDFFDVGPSSPTWGLPRPRTSEKKTKDNASSGGSATTAREDSIPLGAPPPSASAGRAGFDREAPRRPDAMASLAEVGAVLSAVPSRHREVRQGFGRLSSGMAGGPAFLSAIPEDLLVQVLSGSLASEPLACLAQASRKMKAIAKVVALQRLLEHVENEEAVTRMPSTPAPPVGPACPLHRLFLQERTEALLRPSMGVLWQPLVLASGRQRAEGGIEQLEELFHCGGGSHPLLLCPRQRPLIRSVSCGKDHLLLLDHAGHAWAMGDPWASGVAWPSESEETARLETKPAPLTRATPLQVLWTVPWHGGLWQWAQHRHEPRGGPLSLGTSLGSGDHTSDVVPAAQQGQLPHLGLRHCCGRQSCGGCLLDWGGVFLGREPSWPVCSRSESHSNPLFGGPTAGPSTCSRCWWPPKRARMAGGLWQVSHGGVKHRWRRFHLWRRTLGAAGAPARGRQRRLEADPSHGLSGGCAKQPTGSGGVWRRPHDLPHRVRATTHLRRR</sequence>
<proteinExistence type="predicted"/>